<evidence type="ECO:0000313" key="1">
    <source>
        <dbReference type="EMBL" id="KAG5450617.1"/>
    </source>
</evidence>
<dbReference type="Gene3D" id="3.30.420.10">
    <property type="entry name" value="Ribonuclease H-like superfamily/Ribonuclease H"/>
    <property type="match status" value="1"/>
</dbReference>
<proteinExistence type="predicted"/>
<dbReference type="Proteomes" id="UP000286415">
    <property type="component" value="Unassembled WGS sequence"/>
</dbReference>
<dbReference type="InterPro" id="IPR050951">
    <property type="entry name" value="Retrovirus_Pol_polyprotein"/>
</dbReference>
<dbReference type="InterPro" id="IPR012337">
    <property type="entry name" value="RNaseH-like_sf"/>
</dbReference>
<dbReference type="EMBL" id="NIRI02000042">
    <property type="protein sequence ID" value="KAG5450617.1"/>
    <property type="molecule type" value="Genomic_DNA"/>
</dbReference>
<dbReference type="InterPro" id="IPR001584">
    <property type="entry name" value="Integrase_cat-core"/>
</dbReference>
<protein>
    <submittedName>
        <fullName evidence="1">Uncharacterized protein</fullName>
    </submittedName>
</protein>
<accession>A0A3R7G9L1</accession>
<evidence type="ECO:0000313" key="2">
    <source>
        <dbReference type="Proteomes" id="UP000286415"/>
    </source>
</evidence>
<name>A0A3R7G9L1_CLOSI</name>
<gene>
    <name evidence="1" type="ORF">CSKR_101778</name>
</gene>
<organism evidence="1 2">
    <name type="scientific">Clonorchis sinensis</name>
    <name type="common">Chinese liver fluke</name>
    <dbReference type="NCBI Taxonomy" id="79923"/>
    <lineage>
        <taxon>Eukaryota</taxon>
        <taxon>Metazoa</taxon>
        <taxon>Spiralia</taxon>
        <taxon>Lophotrochozoa</taxon>
        <taxon>Platyhelminthes</taxon>
        <taxon>Trematoda</taxon>
        <taxon>Digenea</taxon>
        <taxon>Opisthorchiida</taxon>
        <taxon>Opisthorchiata</taxon>
        <taxon>Opisthorchiidae</taxon>
        <taxon>Clonorchis</taxon>
    </lineage>
</organism>
<dbReference type="GO" id="GO:0015074">
    <property type="term" value="P:DNA integration"/>
    <property type="evidence" value="ECO:0007669"/>
    <property type="project" value="InterPro"/>
</dbReference>
<reference evidence="1 2" key="1">
    <citation type="journal article" date="2018" name="Biotechnol. Adv.">
        <title>Improved genomic resources and new bioinformatic workflow for the carcinogenic parasite Clonorchis sinensis: Biotechnological implications.</title>
        <authorList>
            <person name="Wang D."/>
            <person name="Korhonen P.K."/>
            <person name="Gasser R.B."/>
            <person name="Young N.D."/>
        </authorList>
    </citation>
    <scope>NUCLEOTIDE SEQUENCE [LARGE SCALE GENOMIC DNA]</scope>
    <source>
        <strain evidence="1">Cs-k2</strain>
    </source>
</reference>
<reference evidence="1 2" key="2">
    <citation type="journal article" date="2021" name="Genomics">
        <title>High-quality reference genome for Clonorchis sinensis.</title>
        <authorList>
            <person name="Young N.D."/>
            <person name="Stroehlein A.J."/>
            <person name="Kinkar L."/>
            <person name="Wang T."/>
            <person name="Sohn W.M."/>
            <person name="Chang B.C.H."/>
            <person name="Kaur P."/>
            <person name="Weisz D."/>
            <person name="Dudchenko O."/>
            <person name="Aiden E.L."/>
            <person name="Korhonen P.K."/>
            <person name="Gasser R.B."/>
        </authorList>
    </citation>
    <scope>NUCLEOTIDE SEQUENCE [LARGE SCALE GENOMIC DNA]</scope>
    <source>
        <strain evidence="1">Cs-k2</strain>
    </source>
</reference>
<dbReference type="PROSITE" id="PS50994">
    <property type="entry name" value="INTEGRASE"/>
    <property type="match status" value="1"/>
</dbReference>
<dbReference type="PANTHER" id="PTHR37984:SF5">
    <property type="entry name" value="PROTEIN NYNRIN-LIKE"/>
    <property type="match status" value="1"/>
</dbReference>
<keyword evidence="2" id="KW-1185">Reference proteome</keyword>
<dbReference type="SUPFAM" id="SSF53098">
    <property type="entry name" value="Ribonuclease H-like"/>
    <property type="match status" value="1"/>
</dbReference>
<dbReference type="AlphaFoldDB" id="A0A3R7G9L1"/>
<dbReference type="InParanoid" id="A0A3R7G9L1"/>
<dbReference type="OrthoDB" id="7758825at2759"/>
<dbReference type="InterPro" id="IPR036397">
    <property type="entry name" value="RNaseH_sf"/>
</dbReference>
<dbReference type="STRING" id="79923.A0A3R7G9L1"/>
<dbReference type="GO" id="GO:0003676">
    <property type="term" value="F:nucleic acid binding"/>
    <property type="evidence" value="ECO:0007669"/>
    <property type="project" value="InterPro"/>
</dbReference>
<sequence length="216" mass="23569">MEVRTIAQTKLPALCKGVVTLTQCEATSDSGLLSQLSAPYAALGDDSGRARGQSSHTCPKTSNSNLLIRIISIRWQCDLFGFVADDLFEDPAQLHARFGHDPKHPIFGAADAYGFHIAVLHSFQDVTKKAIMHASGPLIPSKLRYGHKETEALASDNGSQFSSSCFQQLCRRSSVTLPHLPQSNGQTERLVGTFKRTLLKSRRKSTSAEVLQGFLV</sequence>
<comment type="caution">
    <text evidence="1">The sequence shown here is derived from an EMBL/GenBank/DDBJ whole genome shotgun (WGS) entry which is preliminary data.</text>
</comment>
<dbReference type="PANTHER" id="PTHR37984">
    <property type="entry name" value="PROTEIN CBG26694"/>
    <property type="match status" value="1"/>
</dbReference>